<dbReference type="OrthoDB" id="9799854at2"/>
<dbReference type="EMBL" id="AZDY01000038">
    <property type="protein sequence ID" value="KRK82433.1"/>
    <property type="molecule type" value="Genomic_DNA"/>
</dbReference>
<gene>
    <name evidence="8" type="ORF">FC78_GL002442</name>
</gene>
<dbReference type="InterPro" id="IPR038570">
    <property type="entry name" value="HicA_sf"/>
</dbReference>
<dbReference type="SUPFAM" id="SSF54786">
    <property type="entry name" value="YcfA/nrd intein domain"/>
    <property type="match status" value="1"/>
</dbReference>
<evidence type="ECO:0000256" key="6">
    <source>
        <dbReference type="ARBA" id="ARBA00022884"/>
    </source>
</evidence>
<name>A0A0R1KNZ4_9LACO</name>
<evidence type="ECO:0000313" key="8">
    <source>
        <dbReference type="EMBL" id="KRK82433.1"/>
    </source>
</evidence>
<evidence type="ECO:0000256" key="3">
    <source>
        <dbReference type="ARBA" id="ARBA00022722"/>
    </source>
</evidence>
<dbReference type="RefSeq" id="WP_056953478.1">
    <property type="nucleotide sequence ID" value="NZ_AZDY01000038.1"/>
</dbReference>
<sequence length="61" mass="7426">MNQKRLLKFLSKKGWYLYRHGNNHDIWTNGIEKEQIPRHREINELLAKSIIKKHRLDDEGD</sequence>
<dbReference type="Proteomes" id="UP000051515">
    <property type="component" value="Unassembled WGS sequence"/>
</dbReference>
<comment type="caution">
    <text evidence="8">The sequence shown here is derived from an EMBL/GenBank/DDBJ whole genome shotgun (WGS) entry which is preliminary data.</text>
</comment>
<evidence type="ECO:0000313" key="9">
    <source>
        <dbReference type="Proteomes" id="UP000051515"/>
    </source>
</evidence>
<evidence type="ECO:0000256" key="4">
    <source>
        <dbReference type="ARBA" id="ARBA00022759"/>
    </source>
</evidence>
<keyword evidence="6" id="KW-0694">RNA-binding</keyword>
<keyword evidence="9" id="KW-1185">Reference proteome</keyword>
<evidence type="ECO:0000256" key="7">
    <source>
        <dbReference type="ARBA" id="ARBA00023016"/>
    </source>
</evidence>
<dbReference type="Pfam" id="PF07927">
    <property type="entry name" value="HicA_toxin"/>
    <property type="match status" value="1"/>
</dbReference>
<evidence type="ECO:0008006" key="10">
    <source>
        <dbReference type="Google" id="ProtNLM"/>
    </source>
</evidence>
<evidence type="ECO:0000256" key="5">
    <source>
        <dbReference type="ARBA" id="ARBA00022801"/>
    </source>
</evidence>
<dbReference type="PATRIC" id="fig|1423788.3.peg.2513"/>
<organism evidence="8 9">
    <name type="scientific">Companilactobacillus bobalius DSM 19674</name>
    <dbReference type="NCBI Taxonomy" id="1423788"/>
    <lineage>
        <taxon>Bacteria</taxon>
        <taxon>Bacillati</taxon>
        <taxon>Bacillota</taxon>
        <taxon>Bacilli</taxon>
        <taxon>Lactobacillales</taxon>
        <taxon>Lactobacillaceae</taxon>
        <taxon>Companilactobacillus</taxon>
        <taxon>Companilactobacillus bobalius</taxon>
    </lineage>
</organism>
<accession>A0A0R1KNZ4</accession>
<dbReference type="AlphaFoldDB" id="A0A0R1KNZ4"/>
<proteinExistence type="inferred from homology"/>
<evidence type="ECO:0000256" key="1">
    <source>
        <dbReference type="ARBA" id="ARBA00006620"/>
    </source>
</evidence>
<evidence type="ECO:0000256" key="2">
    <source>
        <dbReference type="ARBA" id="ARBA00022649"/>
    </source>
</evidence>
<dbReference type="GO" id="GO:0004519">
    <property type="term" value="F:endonuclease activity"/>
    <property type="evidence" value="ECO:0007669"/>
    <property type="project" value="UniProtKB-KW"/>
</dbReference>
<comment type="similarity">
    <text evidence="1">Belongs to the HicA mRNA interferase family.</text>
</comment>
<keyword evidence="5" id="KW-0378">Hydrolase</keyword>
<dbReference type="InterPro" id="IPR012933">
    <property type="entry name" value="HicA_mRNA_interferase"/>
</dbReference>
<keyword evidence="3" id="KW-0540">Nuclease</keyword>
<keyword evidence="4" id="KW-0255">Endonuclease</keyword>
<dbReference type="Gene3D" id="3.30.920.30">
    <property type="entry name" value="Hypothetical protein"/>
    <property type="match status" value="1"/>
</dbReference>
<dbReference type="GO" id="GO:0003729">
    <property type="term" value="F:mRNA binding"/>
    <property type="evidence" value="ECO:0007669"/>
    <property type="project" value="InterPro"/>
</dbReference>
<dbReference type="GO" id="GO:0016787">
    <property type="term" value="F:hydrolase activity"/>
    <property type="evidence" value="ECO:0007669"/>
    <property type="project" value="UniProtKB-KW"/>
</dbReference>
<keyword evidence="7" id="KW-0346">Stress response</keyword>
<reference evidence="8 9" key="1">
    <citation type="journal article" date="2015" name="Genome Announc.">
        <title>Expanding the biotechnology potential of lactobacilli through comparative genomics of 213 strains and associated genera.</title>
        <authorList>
            <person name="Sun Z."/>
            <person name="Harris H.M."/>
            <person name="McCann A."/>
            <person name="Guo C."/>
            <person name="Argimon S."/>
            <person name="Zhang W."/>
            <person name="Yang X."/>
            <person name="Jeffery I.B."/>
            <person name="Cooney J.C."/>
            <person name="Kagawa T.F."/>
            <person name="Liu W."/>
            <person name="Song Y."/>
            <person name="Salvetti E."/>
            <person name="Wrobel A."/>
            <person name="Rasinkangas P."/>
            <person name="Parkhill J."/>
            <person name="Rea M.C."/>
            <person name="O'Sullivan O."/>
            <person name="Ritari J."/>
            <person name="Douillard F.P."/>
            <person name="Paul Ross R."/>
            <person name="Yang R."/>
            <person name="Briner A.E."/>
            <person name="Felis G.E."/>
            <person name="de Vos W.M."/>
            <person name="Barrangou R."/>
            <person name="Klaenhammer T.R."/>
            <person name="Caufield P.W."/>
            <person name="Cui Y."/>
            <person name="Zhang H."/>
            <person name="O'Toole P.W."/>
        </authorList>
    </citation>
    <scope>NUCLEOTIDE SEQUENCE [LARGE SCALE GENOMIC DNA]</scope>
    <source>
        <strain evidence="8 9">DSM 19674</strain>
    </source>
</reference>
<dbReference type="STRING" id="1423788.FC78_GL002442"/>
<protein>
    <recommendedName>
        <fullName evidence="10">Type II toxin-antitoxin system HicA family toxin</fullName>
    </recommendedName>
</protein>
<keyword evidence="2" id="KW-1277">Toxin-antitoxin system</keyword>